<reference evidence="2" key="1">
    <citation type="submission" date="2019-03" db="EMBL/GenBank/DDBJ databases">
        <title>Lake Tanganyika Metagenome-Assembled Genomes (MAGs).</title>
        <authorList>
            <person name="Tran P."/>
        </authorList>
    </citation>
    <scope>NUCLEOTIDE SEQUENCE</scope>
    <source>
        <strain evidence="2">K_DeepCast_150m_m2_040</strain>
    </source>
</reference>
<dbReference type="Proteomes" id="UP000779900">
    <property type="component" value="Unassembled WGS sequence"/>
</dbReference>
<evidence type="ECO:0000313" key="3">
    <source>
        <dbReference type="Proteomes" id="UP000779900"/>
    </source>
</evidence>
<organism evidence="2 3">
    <name type="scientific">candidate division WOR-3 bacterium</name>
    <dbReference type="NCBI Taxonomy" id="2052148"/>
    <lineage>
        <taxon>Bacteria</taxon>
        <taxon>Bacteria division WOR-3</taxon>
    </lineage>
</organism>
<dbReference type="EMBL" id="VGIR01000030">
    <property type="protein sequence ID" value="MBM3331462.1"/>
    <property type="molecule type" value="Genomic_DNA"/>
</dbReference>
<comment type="caution">
    <text evidence="2">The sequence shown here is derived from an EMBL/GenBank/DDBJ whole genome shotgun (WGS) entry which is preliminary data.</text>
</comment>
<evidence type="ECO:0000259" key="1">
    <source>
        <dbReference type="Pfam" id="PF04015"/>
    </source>
</evidence>
<name>A0A937XEA8_UNCW3</name>
<dbReference type="AlphaFoldDB" id="A0A937XEA8"/>
<evidence type="ECO:0000313" key="2">
    <source>
        <dbReference type="EMBL" id="MBM3331462.1"/>
    </source>
</evidence>
<protein>
    <submittedName>
        <fullName evidence="2">DUF362 domain-containing protein</fullName>
    </submittedName>
</protein>
<accession>A0A937XEA8</accession>
<feature type="domain" description="DUF362" evidence="1">
    <location>
        <begin position="186"/>
        <end position="376"/>
    </location>
</feature>
<gene>
    <name evidence="2" type="ORF">FJY68_06365</name>
</gene>
<dbReference type="Pfam" id="PF04015">
    <property type="entry name" value="DUF362"/>
    <property type="match status" value="2"/>
</dbReference>
<feature type="domain" description="DUF362" evidence="1">
    <location>
        <begin position="44"/>
        <end position="116"/>
    </location>
</feature>
<proteinExistence type="predicted"/>
<dbReference type="InterPro" id="IPR007160">
    <property type="entry name" value="DUF362"/>
</dbReference>
<sequence>MANKANPVYSAVRACLAAAGMDRSNYGLPSWNPLGSCIRPGETVLVKPNLVRHSNLSGQGLDCLVTHPAVLKPVLDYVLLARPARVIVGDAPVQGCDMGRLLQLSGHDSIAKHFAERCPPVEWVDFRMTTLTESGIQDQRAAPCRTEDDYIIFDLGKASLLQPLSRDPERFRVTMYNPDVLRKNHGPGVHRYAVAREAIAADVIVSVPKLKTHTKVGITAALKNTIGICGRKDFLPHHRKGSSLERGDCYAVPSRLKSYAESLLDVANRSDGLVRAAALFGARRARQMAEARGADRNIEGNWHGNDTIWRTCLDLNRILMYGREDGTLSEVPQRRTLFITDAIVAGEGEGPLSPVPRNLGTVTCSTNPVAADYVHAHLVGFDWRRLPVIREGFTGFTYPLAEFPNTEVTAFVNGELLVQPWAKWSGRPLVPPAGWRGYCELS</sequence>